<comment type="caution">
    <text evidence="2">The sequence shown here is derived from an EMBL/GenBank/DDBJ whole genome shotgun (WGS) entry which is preliminary data.</text>
</comment>
<sequence length="185" mass="20655">MTTIATGYLIQPTDDAALRPSFLEAMTEHERIDGKPDADGLSMTDLRGRTCLTHYTQGLRDGTALRPGTEPMTQTVWWFIEGMGNDREYLGRVSMRQHPATEVLGEPGSQLWVTVRPSRRRQGIGRCLIAEARNIARAKGMATAVVELDERNEAGRRLIAATEAQPIEHRPAERAGRRRYVMPTA</sequence>
<evidence type="ECO:0000259" key="1">
    <source>
        <dbReference type="Pfam" id="PF00583"/>
    </source>
</evidence>
<evidence type="ECO:0000313" key="3">
    <source>
        <dbReference type="Proteomes" id="UP001597083"/>
    </source>
</evidence>
<dbReference type="InterPro" id="IPR000182">
    <property type="entry name" value="GNAT_dom"/>
</dbReference>
<feature type="domain" description="N-acetyltransferase" evidence="1">
    <location>
        <begin position="86"/>
        <end position="158"/>
    </location>
</feature>
<dbReference type="EC" id="2.3.1.-" evidence="2"/>
<dbReference type="GO" id="GO:0016746">
    <property type="term" value="F:acyltransferase activity"/>
    <property type="evidence" value="ECO:0007669"/>
    <property type="project" value="UniProtKB-KW"/>
</dbReference>
<name>A0ABW3CV29_9ACTN</name>
<gene>
    <name evidence="2" type="ORF">ACFQ07_33705</name>
</gene>
<dbReference type="SUPFAM" id="SSF55729">
    <property type="entry name" value="Acyl-CoA N-acyltransferases (Nat)"/>
    <property type="match status" value="1"/>
</dbReference>
<proteinExistence type="predicted"/>
<dbReference type="CDD" id="cd04301">
    <property type="entry name" value="NAT_SF"/>
    <property type="match status" value="1"/>
</dbReference>
<protein>
    <submittedName>
        <fullName evidence="2">GNAT family N-acetyltransferase</fullName>
        <ecNumber evidence="2">2.3.1.-</ecNumber>
    </submittedName>
</protein>
<keyword evidence="2" id="KW-0012">Acyltransferase</keyword>
<evidence type="ECO:0000313" key="2">
    <source>
        <dbReference type="EMBL" id="MFD0857208.1"/>
    </source>
</evidence>
<dbReference type="Pfam" id="PF00583">
    <property type="entry name" value="Acetyltransf_1"/>
    <property type="match status" value="1"/>
</dbReference>
<keyword evidence="2" id="KW-0808">Transferase</keyword>
<reference evidence="3" key="1">
    <citation type="journal article" date="2019" name="Int. J. Syst. Evol. Microbiol.">
        <title>The Global Catalogue of Microorganisms (GCM) 10K type strain sequencing project: providing services to taxonomists for standard genome sequencing and annotation.</title>
        <authorList>
            <consortium name="The Broad Institute Genomics Platform"/>
            <consortium name="The Broad Institute Genome Sequencing Center for Infectious Disease"/>
            <person name="Wu L."/>
            <person name="Ma J."/>
        </authorList>
    </citation>
    <scope>NUCLEOTIDE SEQUENCE [LARGE SCALE GENOMIC DNA]</scope>
    <source>
        <strain evidence="3">JCM 31696</strain>
    </source>
</reference>
<dbReference type="EMBL" id="JBHTIR010004384">
    <property type="protein sequence ID" value="MFD0857208.1"/>
    <property type="molecule type" value="Genomic_DNA"/>
</dbReference>
<accession>A0ABW3CV29</accession>
<organism evidence="2 3">
    <name type="scientific">Actinomadura adrarensis</name>
    <dbReference type="NCBI Taxonomy" id="1819600"/>
    <lineage>
        <taxon>Bacteria</taxon>
        <taxon>Bacillati</taxon>
        <taxon>Actinomycetota</taxon>
        <taxon>Actinomycetes</taxon>
        <taxon>Streptosporangiales</taxon>
        <taxon>Thermomonosporaceae</taxon>
        <taxon>Actinomadura</taxon>
    </lineage>
</organism>
<dbReference type="InterPro" id="IPR016181">
    <property type="entry name" value="Acyl_CoA_acyltransferase"/>
</dbReference>
<dbReference type="Gene3D" id="3.40.630.30">
    <property type="match status" value="1"/>
</dbReference>
<dbReference type="Proteomes" id="UP001597083">
    <property type="component" value="Unassembled WGS sequence"/>
</dbReference>
<keyword evidence="3" id="KW-1185">Reference proteome</keyword>